<sequence>MCSFSIILCLIVGLLVSTSLYLWGALLVVWLFPRSYAKEGDKIHIYINGSYNRTATINKIASDRFYIYEKVKIPVGYRGRFFAITREDNVKLVYIKNRKLYRLIPIYLFAKWMFAIPDDEHQLPESESFKDPEDSGDDEDDKSDK</sequence>
<accession>A0A4Y8VR25</accession>
<dbReference type="AlphaFoldDB" id="A0A4Y8VR25"/>
<feature type="compositionally biased region" description="Basic and acidic residues" evidence="1">
    <location>
        <begin position="123"/>
        <end position="133"/>
    </location>
</feature>
<dbReference type="OrthoDB" id="1082911at2"/>
<proteinExistence type="predicted"/>
<protein>
    <submittedName>
        <fullName evidence="3">Uncharacterized protein</fullName>
    </submittedName>
</protein>
<evidence type="ECO:0000313" key="4">
    <source>
        <dbReference type="Proteomes" id="UP000297872"/>
    </source>
</evidence>
<name>A0A4Y8VR25_9BACT</name>
<evidence type="ECO:0000313" key="3">
    <source>
        <dbReference type="EMBL" id="TFH82773.1"/>
    </source>
</evidence>
<keyword evidence="2" id="KW-0472">Membrane</keyword>
<evidence type="ECO:0000256" key="1">
    <source>
        <dbReference type="SAM" id="MobiDB-lite"/>
    </source>
</evidence>
<feature type="compositionally biased region" description="Acidic residues" evidence="1">
    <location>
        <begin position="134"/>
        <end position="145"/>
    </location>
</feature>
<keyword evidence="2" id="KW-1133">Transmembrane helix</keyword>
<organism evidence="3 4">
    <name type="scientific">Segatella hominis</name>
    <dbReference type="NCBI Taxonomy" id="2518605"/>
    <lineage>
        <taxon>Bacteria</taxon>
        <taxon>Pseudomonadati</taxon>
        <taxon>Bacteroidota</taxon>
        <taxon>Bacteroidia</taxon>
        <taxon>Bacteroidales</taxon>
        <taxon>Prevotellaceae</taxon>
        <taxon>Segatella</taxon>
    </lineage>
</organism>
<gene>
    <name evidence="3" type="ORF">EXN75_05405</name>
</gene>
<keyword evidence="2" id="KW-0812">Transmembrane</keyword>
<feature type="transmembrane region" description="Helical" evidence="2">
    <location>
        <begin position="6"/>
        <end position="32"/>
    </location>
</feature>
<evidence type="ECO:0000256" key="2">
    <source>
        <dbReference type="SAM" id="Phobius"/>
    </source>
</evidence>
<dbReference type="RefSeq" id="WP_134843054.1">
    <property type="nucleotide sequence ID" value="NZ_SGVY01000010.1"/>
</dbReference>
<feature type="region of interest" description="Disordered" evidence="1">
    <location>
        <begin position="123"/>
        <end position="145"/>
    </location>
</feature>
<dbReference type="Proteomes" id="UP000297872">
    <property type="component" value="Unassembled WGS sequence"/>
</dbReference>
<comment type="caution">
    <text evidence="3">The sequence shown here is derived from an EMBL/GenBank/DDBJ whole genome shotgun (WGS) entry which is preliminary data.</text>
</comment>
<dbReference type="EMBL" id="SGVY01000010">
    <property type="protein sequence ID" value="TFH82773.1"/>
    <property type="molecule type" value="Genomic_DNA"/>
</dbReference>
<keyword evidence="4" id="KW-1185">Reference proteome</keyword>
<dbReference type="GeneID" id="302994732"/>
<reference evidence="3 4" key="1">
    <citation type="submission" date="2019-02" db="EMBL/GenBank/DDBJ databases">
        <title>Draft Genome Sequence of the Prevotella sp. BCRC 81118, Isolated from Human Feces.</title>
        <authorList>
            <person name="Huang C.-H."/>
        </authorList>
    </citation>
    <scope>NUCLEOTIDE SEQUENCE [LARGE SCALE GENOMIC DNA]</scope>
    <source>
        <strain evidence="3 4">BCRC 81118</strain>
    </source>
</reference>